<evidence type="ECO:0000313" key="3">
    <source>
        <dbReference type="Proteomes" id="UP000292402"/>
    </source>
</evidence>
<feature type="compositionally biased region" description="Basic residues" evidence="1">
    <location>
        <begin position="274"/>
        <end position="283"/>
    </location>
</feature>
<dbReference type="Proteomes" id="UP000292402">
    <property type="component" value="Unassembled WGS sequence"/>
</dbReference>
<protein>
    <submittedName>
        <fullName evidence="2">Uncharacterized protein</fullName>
    </submittedName>
</protein>
<feature type="region of interest" description="Disordered" evidence="1">
    <location>
        <begin position="262"/>
        <end position="291"/>
    </location>
</feature>
<comment type="caution">
    <text evidence="2">The sequence shown here is derived from an EMBL/GenBank/DDBJ whole genome shotgun (WGS) entry which is preliminary data.</text>
</comment>
<gene>
    <name evidence="2" type="ORF">AA0114_g978</name>
</gene>
<name>A0A4Q4MVS9_9PLEO</name>
<dbReference type="EMBL" id="PDXA01000002">
    <property type="protein sequence ID" value="RYN60916.1"/>
    <property type="molecule type" value="Genomic_DNA"/>
</dbReference>
<reference evidence="3" key="1">
    <citation type="journal article" date="2019" name="bioRxiv">
        <title>Genomics, evolutionary history and diagnostics of the Alternaria alternata species group including apple and Asian pear pathotypes.</title>
        <authorList>
            <person name="Armitage A.D."/>
            <person name="Cockerton H.M."/>
            <person name="Sreenivasaprasad S."/>
            <person name="Woodhall J.W."/>
            <person name="Lane C.R."/>
            <person name="Harrison R.J."/>
            <person name="Clarkson J.P."/>
        </authorList>
    </citation>
    <scope>NUCLEOTIDE SEQUENCE [LARGE SCALE GENOMIC DNA]</scope>
    <source>
        <strain evidence="3">FERA 1082</strain>
    </source>
</reference>
<sequence length="291" mass="32856">MGQVQLYCPSKKKTIDNFVFGAFQNLDQVLQGVRLALDIKYAALYTVEARPIYEPSALEEDQRILVAASAEETMLPDAPPGWVLYHGEEDDDVDPDTEGYGQEWDTLSDHEKHLHITSLNEQKPETRNKMRITRPYKSLEAELHFFEYKGSSTFEFTEDDARVERYWGITVKQFIPFSMKAGPGPNLNQKLSSPTAFAIMILSSFTHGQSRLALEVLEEAIALRTQDEQGDNKDPVLQTRDVLNAIAIVYERADLIPANLTKVKSGKSKEREKRKAAREKKKSAGQSSTSV</sequence>
<organism evidence="2 3">
    <name type="scientific">Alternaria tenuissima</name>
    <dbReference type="NCBI Taxonomy" id="119927"/>
    <lineage>
        <taxon>Eukaryota</taxon>
        <taxon>Fungi</taxon>
        <taxon>Dikarya</taxon>
        <taxon>Ascomycota</taxon>
        <taxon>Pezizomycotina</taxon>
        <taxon>Dothideomycetes</taxon>
        <taxon>Pleosporomycetidae</taxon>
        <taxon>Pleosporales</taxon>
        <taxon>Pleosporineae</taxon>
        <taxon>Pleosporaceae</taxon>
        <taxon>Alternaria</taxon>
        <taxon>Alternaria sect. Alternaria</taxon>
        <taxon>Alternaria alternata complex</taxon>
    </lineage>
</organism>
<proteinExistence type="predicted"/>
<evidence type="ECO:0000313" key="2">
    <source>
        <dbReference type="EMBL" id="RYN60916.1"/>
    </source>
</evidence>
<accession>A0A4Q4MVS9</accession>
<evidence type="ECO:0000256" key="1">
    <source>
        <dbReference type="SAM" id="MobiDB-lite"/>
    </source>
</evidence>
<dbReference type="AlphaFoldDB" id="A0A4Q4MVS9"/>